<dbReference type="SMART" id="SM00388">
    <property type="entry name" value="HisKA"/>
    <property type="match status" value="1"/>
</dbReference>
<dbReference type="eggNOG" id="COG0642">
    <property type="taxonomic scope" value="Bacteria"/>
</dbReference>
<dbReference type="Gene3D" id="3.30.565.10">
    <property type="entry name" value="Histidine kinase-like ATPase, C-terminal domain"/>
    <property type="match status" value="1"/>
</dbReference>
<dbReference type="SUPFAM" id="SSF55874">
    <property type="entry name" value="ATPase domain of HSP90 chaperone/DNA topoisomerase II/histidine kinase"/>
    <property type="match status" value="1"/>
</dbReference>
<evidence type="ECO:0000259" key="6">
    <source>
        <dbReference type="PROSITE" id="PS50109"/>
    </source>
</evidence>
<dbReference type="GO" id="GO:0005524">
    <property type="term" value="F:ATP binding"/>
    <property type="evidence" value="ECO:0007669"/>
    <property type="project" value="UniProtKB-KW"/>
</dbReference>
<dbReference type="PANTHER" id="PTHR45339">
    <property type="entry name" value="HYBRID SIGNAL TRANSDUCTION HISTIDINE KINASE J"/>
    <property type="match status" value="1"/>
</dbReference>
<keyword evidence="9" id="KW-0808">Transferase</keyword>
<dbReference type="InterPro" id="IPR005467">
    <property type="entry name" value="His_kinase_dom"/>
</dbReference>
<dbReference type="CDD" id="cd16922">
    <property type="entry name" value="HATPase_EvgS-ArcB-TorS-like"/>
    <property type="match status" value="1"/>
</dbReference>
<feature type="domain" description="Response regulatory" evidence="7">
    <location>
        <begin position="588"/>
        <end position="716"/>
    </location>
</feature>
<proteinExistence type="predicted"/>
<dbReference type="InterPro" id="IPR001789">
    <property type="entry name" value="Sig_transdc_resp-reg_receiver"/>
</dbReference>
<evidence type="ECO:0000256" key="3">
    <source>
        <dbReference type="ARBA" id="ARBA00022553"/>
    </source>
</evidence>
<dbReference type="InterPro" id="IPR004358">
    <property type="entry name" value="Sig_transdc_His_kin-like_C"/>
</dbReference>
<dbReference type="FunFam" id="3.30.565.10:FF:000010">
    <property type="entry name" value="Sensor histidine kinase RcsC"/>
    <property type="match status" value="1"/>
</dbReference>
<dbReference type="Pfam" id="PF01627">
    <property type="entry name" value="Hpt"/>
    <property type="match status" value="1"/>
</dbReference>
<evidence type="ECO:0000256" key="4">
    <source>
        <dbReference type="PROSITE-ProRule" id="PRU00110"/>
    </source>
</evidence>
<evidence type="ECO:0000256" key="1">
    <source>
        <dbReference type="ARBA" id="ARBA00000085"/>
    </source>
</evidence>
<dbReference type="CDD" id="cd00082">
    <property type="entry name" value="HisKA"/>
    <property type="match status" value="1"/>
</dbReference>
<dbReference type="Pfam" id="PF00512">
    <property type="entry name" value="HisKA"/>
    <property type="match status" value="1"/>
</dbReference>
<dbReference type="Gene3D" id="3.40.50.2300">
    <property type="match status" value="2"/>
</dbReference>
<dbReference type="PANTHER" id="PTHR45339:SF3">
    <property type="entry name" value="HISTIDINE KINASE"/>
    <property type="match status" value="1"/>
</dbReference>
<feature type="domain" description="Histidine kinase" evidence="6">
    <location>
        <begin position="56"/>
        <end position="277"/>
    </location>
</feature>
<keyword evidence="3 5" id="KW-0597">Phosphoprotein</keyword>
<dbReference type="EC" id="2.7.13.3" evidence="2"/>
<accession>E1JZH2</accession>
<dbReference type="InterPro" id="IPR036641">
    <property type="entry name" value="HPT_dom_sf"/>
</dbReference>
<dbReference type="PROSITE" id="PS50894">
    <property type="entry name" value="HPT"/>
    <property type="match status" value="1"/>
</dbReference>
<dbReference type="PRINTS" id="PR00344">
    <property type="entry name" value="BCTRLSENSOR"/>
</dbReference>
<dbReference type="CDD" id="cd17546">
    <property type="entry name" value="REC_hyHK_CKI1_RcsC-like"/>
    <property type="match status" value="2"/>
</dbReference>
<dbReference type="InterPro" id="IPR036097">
    <property type="entry name" value="HisK_dim/P_sf"/>
</dbReference>
<dbReference type="GO" id="GO:0000155">
    <property type="term" value="F:phosphorelay sensor kinase activity"/>
    <property type="evidence" value="ECO:0007669"/>
    <property type="project" value="InterPro"/>
</dbReference>
<feature type="modified residue" description="4-aspartylphosphate" evidence="5">
    <location>
        <position position="368"/>
    </location>
</feature>
<dbReference type="SUPFAM" id="SSF47384">
    <property type="entry name" value="Homodimeric domain of signal transducing histidine kinase"/>
    <property type="match status" value="1"/>
</dbReference>
<evidence type="ECO:0000259" key="8">
    <source>
        <dbReference type="PROSITE" id="PS50894"/>
    </source>
</evidence>
<dbReference type="SUPFAM" id="SSF52172">
    <property type="entry name" value="CheY-like"/>
    <property type="match status" value="2"/>
</dbReference>
<feature type="modified residue" description="Phosphohistidine" evidence="4">
    <location>
        <position position="518"/>
    </location>
</feature>
<dbReference type="OrthoDB" id="5291616at2"/>
<dbReference type="Gene3D" id="1.10.287.130">
    <property type="match status" value="1"/>
</dbReference>
<feature type="domain" description="HPt" evidence="8">
    <location>
        <begin position="479"/>
        <end position="568"/>
    </location>
</feature>
<dbReference type="InterPro" id="IPR003661">
    <property type="entry name" value="HisK_dim/P_dom"/>
</dbReference>
<dbReference type="InterPro" id="IPR036890">
    <property type="entry name" value="HATPase_C_sf"/>
</dbReference>
<dbReference type="EMBL" id="AECZ01000023">
    <property type="protein sequence ID" value="EFL50219.1"/>
    <property type="molecule type" value="Genomic_DNA"/>
</dbReference>
<dbReference type="RefSeq" id="WP_005995251.1">
    <property type="nucleotide sequence ID" value="NZ_AECZ01000023.1"/>
</dbReference>
<dbReference type="Pfam" id="PF00072">
    <property type="entry name" value="Response_reg"/>
    <property type="match status" value="2"/>
</dbReference>
<dbReference type="SMART" id="SM00448">
    <property type="entry name" value="REC"/>
    <property type="match status" value="2"/>
</dbReference>
<evidence type="ECO:0000313" key="9">
    <source>
        <dbReference type="EMBL" id="EFL50219.1"/>
    </source>
</evidence>
<dbReference type="InterPro" id="IPR003594">
    <property type="entry name" value="HATPase_dom"/>
</dbReference>
<dbReference type="SUPFAM" id="SSF47226">
    <property type="entry name" value="Histidine-containing phosphotransfer domain, HPT domain"/>
    <property type="match status" value="1"/>
</dbReference>
<dbReference type="PROSITE" id="PS50109">
    <property type="entry name" value="HIS_KIN"/>
    <property type="match status" value="1"/>
</dbReference>
<dbReference type="STRING" id="596151.DesfrDRAFT_3020"/>
<feature type="domain" description="Response regulatory" evidence="7">
    <location>
        <begin position="319"/>
        <end position="435"/>
    </location>
</feature>
<dbReference type="SMART" id="SM00387">
    <property type="entry name" value="HATPase_c"/>
    <property type="match status" value="1"/>
</dbReference>
<sequence>MAIDAANDASLLAALEGVTAERDRLLVALREAEAAGERLRGEAQAGMQVKADFMARMTHELRTPLSAIIGLANLAVPLATDPRVRDYLAKITASATGLLGVVDDITDFARLEKGQVELVPVPFDLGQALRRVIGRFATAAKSGGLSLEPDLDLRVPMRLVGDNARLEGVLGHLVGNAVKFTERGSVRLGVELVERHGGRVKLGFTVADTGIGMESDAIPAMLDSFTQADGSLSRPYGGTGLGLALVRRGVELLGGELEVTSRPGQGSRFFFTCPFEEDTAGQRAVSTVAAAPARPAGAAILSAPSEVRPGATGPLAGALILLVEDNSINQQVAREMLERFGAVVDVAGGGREAVEMARLAFYDAVLMDVQMPVMDGLAATRAIRRLPGCGDLPIVALTAHALSGDRQRCLEAGMNDYLTKPIDPARLLAALGQWIAPAAEAGRKMAASADASGPREDQAAAPAVCGLDEAEALERLGGNGQLLASIALEFVRDYATSGRTITRRLAAGDLEGARRLAHTVKGVAGNIAAQALADAARDLEATLGKGELPSDQALGAYAAALAETVEGAARLAPPPQSPPECALTGCWKVLLVDDAKLNRAIFSQILRSAGHEVVTAVNGKDACRALFGQKASGRPFDCILMDIEMPELDGPAATRIIRKLLADGVSPPCPPDIPIMALTSHDAAPELARGLEAGMDGCLRKVFEYEELLAALGRVMEGRQSVPAGATHAGREAVAEPAEMTANLAPLLRRLAAHLAEGSIQADEDVAALGRAVPGRVGAKEMAELRRAVTRYDFAEALEALRRLARAAGLDEDDLALSAKPVCLR</sequence>
<comment type="caution">
    <text evidence="9">The sequence shown here is derived from an EMBL/GenBank/DDBJ whole genome shotgun (WGS) entry which is preliminary data.</text>
</comment>
<evidence type="ECO:0000256" key="5">
    <source>
        <dbReference type="PROSITE-ProRule" id="PRU00169"/>
    </source>
</evidence>
<keyword evidence="10" id="KW-1185">Reference proteome</keyword>
<protein>
    <recommendedName>
        <fullName evidence="2">histidine kinase</fullName>
        <ecNumber evidence="2">2.7.13.3</ecNumber>
    </recommendedName>
</protein>
<reference evidence="9 10" key="1">
    <citation type="submission" date="2010-08" db="EMBL/GenBank/DDBJ databases">
        <title>The draft genome of Desulfovibrio fructosovorans JJ.</title>
        <authorList>
            <consortium name="US DOE Joint Genome Institute (JGI-PGF)"/>
            <person name="Lucas S."/>
            <person name="Copeland A."/>
            <person name="Lapidus A."/>
            <person name="Cheng J.-F."/>
            <person name="Bruce D."/>
            <person name="Goodwin L."/>
            <person name="Pitluck S."/>
            <person name="Land M.L."/>
            <person name="Hauser L."/>
            <person name="Chang Y.-J."/>
            <person name="Jeffries C."/>
            <person name="Wall J.D."/>
            <person name="Stahl D.A."/>
            <person name="Arkin A.P."/>
            <person name="Dehal P."/>
            <person name="Stolyar S.M."/>
            <person name="Hazen T.C."/>
            <person name="Woyke T.J."/>
        </authorList>
    </citation>
    <scope>NUCLEOTIDE SEQUENCE [LARGE SCALE GENOMIC DNA]</scope>
    <source>
        <strain evidence="9 10">JJ</strain>
    </source>
</reference>
<evidence type="ECO:0000256" key="2">
    <source>
        <dbReference type="ARBA" id="ARBA00012438"/>
    </source>
</evidence>
<dbReference type="Proteomes" id="UP000006250">
    <property type="component" value="Unassembled WGS sequence"/>
</dbReference>
<dbReference type="AlphaFoldDB" id="E1JZH2"/>
<evidence type="ECO:0000313" key="10">
    <source>
        <dbReference type="Proteomes" id="UP000006250"/>
    </source>
</evidence>
<feature type="modified residue" description="4-aspartylphosphate" evidence="5">
    <location>
        <position position="642"/>
    </location>
</feature>
<gene>
    <name evidence="9" type="ORF">DesfrDRAFT_3020</name>
</gene>
<comment type="catalytic activity">
    <reaction evidence="1">
        <text>ATP + protein L-histidine = ADP + protein N-phospho-L-histidine.</text>
        <dbReference type="EC" id="2.7.13.3"/>
    </reaction>
</comment>
<dbReference type="InterPro" id="IPR008207">
    <property type="entry name" value="Sig_transdc_His_kin_Hpt_dom"/>
</dbReference>
<dbReference type="PROSITE" id="PS50110">
    <property type="entry name" value="RESPONSE_REGULATORY"/>
    <property type="match status" value="2"/>
</dbReference>
<dbReference type="InterPro" id="IPR011006">
    <property type="entry name" value="CheY-like_superfamily"/>
</dbReference>
<dbReference type="Gene3D" id="1.20.120.160">
    <property type="entry name" value="HPT domain"/>
    <property type="match status" value="1"/>
</dbReference>
<dbReference type="Pfam" id="PF02518">
    <property type="entry name" value="HATPase_c"/>
    <property type="match status" value="1"/>
</dbReference>
<dbReference type="GO" id="GO:0005886">
    <property type="term" value="C:plasma membrane"/>
    <property type="evidence" value="ECO:0007669"/>
    <property type="project" value="UniProtKB-SubCell"/>
</dbReference>
<keyword evidence="9" id="KW-0418">Kinase</keyword>
<dbReference type="eggNOG" id="COG0745">
    <property type="taxonomic scope" value="Bacteria"/>
</dbReference>
<organism evidence="9 10">
    <name type="scientific">Solidesulfovibrio fructosivorans JJ]</name>
    <dbReference type="NCBI Taxonomy" id="596151"/>
    <lineage>
        <taxon>Bacteria</taxon>
        <taxon>Pseudomonadati</taxon>
        <taxon>Thermodesulfobacteriota</taxon>
        <taxon>Desulfovibrionia</taxon>
        <taxon>Desulfovibrionales</taxon>
        <taxon>Desulfovibrionaceae</taxon>
        <taxon>Solidesulfovibrio</taxon>
    </lineage>
</organism>
<name>E1JZH2_SOLFR</name>
<evidence type="ECO:0000259" key="7">
    <source>
        <dbReference type="PROSITE" id="PS50110"/>
    </source>
</evidence>